<dbReference type="Pfam" id="PF16499">
    <property type="entry name" value="Melibiase_2"/>
    <property type="match status" value="1"/>
</dbReference>
<dbReference type="OrthoDB" id="5795902at2759"/>
<feature type="signal peptide" evidence="5">
    <location>
        <begin position="1"/>
        <end position="26"/>
    </location>
</feature>
<keyword evidence="4" id="KW-1015">Disulfide bond</keyword>
<dbReference type="GO" id="GO:0005975">
    <property type="term" value="P:carbohydrate metabolic process"/>
    <property type="evidence" value="ECO:0007669"/>
    <property type="project" value="InterPro"/>
</dbReference>
<dbReference type="GO" id="GO:0004557">
    <property type="term" value="F:alpha-galactosidase activity"/>
    <property type="evidence" value="ECO:0007669"/>
    <property type="project" value="UniProtKB-EC"/>
</dbReference>
<dbReference type="Proteomes" id="UP000660262">
    <property type="component" value="Unassembled WGS sequence"/>
</dbReference>
<dbReference type="AlphaFoldDB" id="A0A830HC13"/>
<dbReference type="PANTHER" id="PTHR11452">
    <property type="entry name" value="ALPHA-GALACTOSIDASE/ALPHA-N-ACETYLGALACTOSAMINIDASE"/>
    <property type="match status" value="1"/>
</dbReference>
<dbReference type="InterPro" id="IPR017853">
    <property type="entry name" value="GH"/>
</dbReference>
<evidence type="ECO:0000313" key="6">
    <source>
        <dbReference type="EMBL" id="GHP04268.1"/>
    </source>
</evidence>
<evidence type="ECO:0000256" key="4">
    <source>
        <dbReference type="RuleBase" id="RU361168"/>
    </source>
</evidence>
<proteinExistence type="inferred from homology"/>
<dbReference type="InterPro" id="IPR013785">
    <property type="entry name" value="Aldolase_TIM"/>
</dbReference>
<organism evidence="6 7">
    <name type="scientific">Pycnococcus provasolii</name>
    <dbReference type="NCBI Taxonomy" id="41880"/>
    <lineage>
        <taxon>Eukaryota</taxon>
        <taxon>Viridiplantae</taxon>
        <taxon>Chlorophyta</taxon>
        <taxon>Pseudoscourfieldiophyceae</taxon>
        <taxon>Pseudoscourfieldiales</taxon>
        <taxon>Pycnococcaceae</taxon>
        <taxon>Pycnococcus</taxon>
    </lineage>
</organism>
<dbReference type="PRINTS" id="PR00740">
    <property type="entry name" value="GLHYDRLASE27"/>
</dbReference>
<dbReference type="SUPFAM" id="SSF51445">
    <property type="entry name" value="(Trans)glycosidases"/>
    <property type="match status" value="1"/>
</dbReference>
<reference evidence="6" key="1">
    <citation type="submission" date="2020-10" db="EMBL/GenBank/DDBJ databases">
        <title>Unveiling of a novel bifunctional photoreceptor, Dualchrome1, isolated from a cosmopolitan green alga.</title>
        <authorList>
            <person name="Suzuki S."/>
            <person name="Kawachi M."/>
        </authorList>
    </citation>
    <scope>NUCLEOTIDE SEQUENCE</scope>
    <source>
        <strain evidence="6">NIES 2893</strain>
    </source>
</reference>
<comment type="similarity">
    <text evidence="1 4">Belongs to the glycosyl hydrolase 27 family.</text>
</comment>
<feature type="chain" id="PRO_5032985589" description="Alpha-galactosidase" evidence="5">
    <location>
        <begin position="27"/>
        <end position="500"/>
    </location>
</feature>
<keyword evidence="2 4" id="KW-0378">Hydrolase</keyword>
<protein>
    <recommendedName>
        <fullName evidence="4">Alpha-galactosidase</fullName>
        <ecNumber evidence="4">3.2.1.22</ecNumber>
    </recommendedName>
    <alternativeName>
        <fullName evidence="4">Melibiase</fullName>
    </alternativeName>
</protein>
<evidence type="ECO:0000256" key="5">
    <source>
        <dbReference type="SAM" id="SignalP"/>
    </source>
</evidence>
<accession>A0A830HC13</accession>
<comment type="catalytic activity">
    <reaction evidence="4">
        <text>Hydrolysis of terminal, non-reducing alpha-D-galactose residues in alpha-D-galactosides, including galactose oligosaccharides, galactomannans and galactolipids.</text>
        <dbReference type="EC" id="3.2.1.22"/>
    </reaction>
</comment>
<keyword evidence="3 4" id="KW-0326">Glycosidase</keyword>
<sequence length="500" mass="54300">MSVLICLTRALCVLLVGVVVVVTADAATAHLRGSRSKPTATKFAREDAAPAPPRGWNSYDRFSWNVNETQFLTQCRELAKLKQHGYRYCVIDFRWYQDSDTQEYSFDSYGRPTPNPKKWPRGFKPVAEEVKALGLEFGVHIMKGALKPAILKALPVLGTNATLKDAVDESADGPCTWFPDFVGLKQNAVSAKFYDSIFQQMVQEWGVSFVKHDCVFGGPSTYGEPGGWAQIQMASNALDKLVTASRPRAIYSLSPGDYAFKPQRLTEVGNYANMARLTEDVWDNGGFFYDSFALAAAATRVSEAAGLAHARRLPFFADLDMLPLGIVGGPDLPHPTAKCNLTAPQQLSMMTLWSISRSPLILGADLTQLDEFTLKVITNPSVLRVNTDVGFARGAPVAVRDMMSVWSVDYEDGTYVAVFDLSGKGLSGITVGFTDVGVGWGNTQCAVMDCWKDDCEKSLSGGGGGGGGGATEMMTGSLYVPEVEAYGVWFVKVTNCKIVS</sequence>
<keyword evidence="7" id="KW-1185">Reference proteome</keyword>
<dbReference type="Gene3D" id="3.20.20.70">
    <property type="entry name" value="Aldolase class I"/>
    <property type="match status" value="1"/>
</dbReference>
<name>A0A830HC13_9CHLO</name>
<evidence type="ECO:0000256" key="3">
    <source>
        <dbReference type="ARBA" id="ARBA00023295"/>
    </source>
</evidence>
<dbReference type="EMBL" id="BNJQ01000007">
    <property type="protein sequence ID" value="GHP04268.1"/>
    <property type="molecule type" value="Genomic_DNA"/>
</dbReference>
<dbReference type="InterPro" id="IPR002241">
    <property type="entry name" value="Glyco_hydro_27"/>
</dbReference>
<keyword evidence="5" id="KW-0732">Signal</keyword>
<gene>
    <name evidence="6" type="ORF">PPROV_000302200</name>
</gene>
<dbReference type="PANTHER" id="PTHR11452:SF42">
    <property type="entry name" value="ALPHA-GALACTOSIDASE"/>
    <property type="match status" value="1"/>
</dbReference>
<comment type="caution">
    <text evidence="6">The sequence shown here is derived from an EMBL/GenBank/DDBJ whole genome shotgun (WGS) entry which is preliminary data.</text>
</comment>
<evidence type="ECO:0000313" key="7">
    <source>
        <dbReference type="Proteomes" id="UP000660262"/>
    </source>
</evidence>
<evidence type="ECO:0000256" key="1">
    <source>
        <dbReference type="ARBA" id="ARBA00009743"/>
    </source>
</evidence>
<evidence type="ECO:0000256" key="2">
    <source>
        <dbReference type="ARBA" id="ARBA00022801"/>
    </source>
</evidence>
<dbReference type="EC" id="3.2.1.22" evidence="4"/>
<dbReference type="CDD" id="cd14792">
    <property type="entry name" value="GH27"/>
    <property type="match status" value="1"/>
</dbReference>